<feature type="compositionally biased region" description="Low complexity" evidence="1">
    <location>
        <begin position="1"/>
        <end position="24"/>
    </location>
</feature>
<evidence type="ECO:0000256" key="1">
    <source>
        <dbReference type="SAM" id="MobiDB-lite"/>
    </source>
</evidence>
<dbReference type="EMBL" id="CADCTH010000288">
    <property type="protein sequence ID" value="CAA9254925.1"/>
    <property type="molecule type" value="Genomic_DNA"/>
</dbReference>
<reference evidence="2" key="1">
    <citation type="submission" date="2020-02" db="EMBL/GenBank/DDBJ databases">
        <authorList>
            <person name="Meier V. D."/>
        </authorList>
    </citation>
    <scope>NUCLEOTIDE SEQUENCE</scope>
    <source>
        <strain evidence="2">AVDCRST_MAG54</strain>
    </source>
</reference>
<sequence length="76" mass="7956">MSSLSSDSSSDSSSESSSESSDPSGTHAPPERYRDAFAVADELAVHGSDCVCPRCAGRLPGLLAELSRAIERDTPR</sequence>
<accession>A0A6J4IJZ0</accession>
<evidence type="ECO:0000313" key="2">
    <source>
        <dbReference type="EMBL" id="CAA9254925.1"/>
    </source>
</evidence>
<proteinExistence type="predicted"/>
<dbReference type="AlphaFoldDB" id="A0A6J4IJZ0"/>
<feature type="region of interest" description="Disordered" evidence="1">
    <location>
        <begin position="1"/>
        <end position="33"/>
    </location>
</feature>
<organism evidence="2">
    <name type="scientific">uncultured Actinomycetospora sp</name>
    <dbReference type="NCBI Taxonomy" id="1135996"/>
    <lineage>
        <taxon>Bacteria</taxon>
        <taxon>Bacillati</taxon>
        <taxon>Actinomycetota</taxon>
        <taxon>Actinomycetes</taxon>
        <taxon>Pseudonocardiales</taxon>
        <taxon>Pseudonocardiaceae</taxon>
        <taxon>Actinomycetospora</taxon>
        <taxon>environmental samples</taxon>
    </lineage>
</organism>
<gene>
    <name evidence="2" type="ORF">AVDCRST_MAG54-2180</name>
</gene>
<protein>
    <submittedName>
        <fullName evidence="2">Uncharacterized protein</fullName>
    </submittedName>
</protein>
<name>A0A6J4IJZ0_9PSEU</name>